<dbReference type="EMBL" id="DS016517">
    <property type="protein sequence ID" value="KOB87325.1"/>
    <property type="molecule type" value="Genomic_DNA"/>
</dbReference>
<feature type="transmembrane region" description="Helical" evidence="1">
    <location>
        <begin position="9"/>
        <end position="26"/>
    </location>
</feature>
<dbReference type="KEGG" id="pfd:PFDG_03040"/>
<evidence type="ECO:0000313" key="3">
    <source>
        <dbReference type="Proteomes" id="UP000054282"/>
    </source>
</evidence>
<sequence>MIIFKYQRIIRMIIIILFVTIINIIQCVK</sequence>
<name>A0A0L7M466_PLAF4</name>
<dbReference type="Proteomes" id="UP000054282">
    <property type="component" value="Unassembled WGS sequence"/>
</dbReference>
<evidence type="ECO:0000313" key="2">
    <source>
        <dbReference type="EMBL" id="KOB87325.1"/>
    </source>
</evidence>
<organism evidence="2 3">
    <name type="scientific">Plasmodium falciparum (isolate Dd2)</name>
    <dbReference type="NCBI Taxonomy" id="57267"/>
    <lineage>
        <taxon>Eukaryota</taxon>
        <taxon>Sar</taxon>
        <taxon>Alveolata</taxon>
        <taxon>Apicomplexa</taxon>
        <taxon>Aconoidasida</taxon>
        <taxon>Haemosporida</taxon>
        <taxon>Plasmodiidae</taxon>
        <taxon>Plasmodium</taxon>
        <taxon>Plasmodium (Laverania)</taxon>
    </lineage>
</organism>
<keyword evidence="1" id="KW-0812">Transmembrane</keyword>
<reference evidence="3" key="2">
    <citation type="submission" date="2006-09" db="EMBL/GenBank/DDBJ databases">
        <title>The genome sequence of Plasmodium falciparum Dd2.</title>
        <authorList>
            <consortium name="The Broad Institute Genome Sequencing Platform"/>
            <person name="Birren B."/>
            <person name="Lander E."/>
            <person name="Galagan J."/>
            <person name="Nusbaum C."/>
            <person name="Devon K."/>
            <person name="Henn M."/>
            <person name="Jaffe D."/>
            <person name="Butler J."/>
            <person name="Alvarez P."/>
            <person name="Gnerre S."/>
            <person name="Grabherr M."/>
            <person name="Kleber M."/>
            <person name="Mauceli E."/>
            <person name="Brockman W."/>
            <person name="MacCallum I.A."/>
            <person name="Rounsley S."/>
            <person name="Young S."/>
            <person name="LaButti K."/>
            <person name="Pushparaj V."/>
            <person name="DeCaprio D."/>
            <person name="Crawford M."/>
            <person name="Koehrsen M."/>
            <person name="Engels R."/>
            <person name="Montgomery P."/>
            <person name="Pearson M."/>
            <person name="Howarth C."/>
            <person name="Larson L."/>
            <person name="Luoma S."/>
            <person name="White J."/>
            <person name="Kodira C."/>
            <person name="Zeng Q."/>
            <person name="O'Leary S."/>
            <person name="Yandava C."/>
            <person name="Alvarado L."/>
            <person name="Wirth D."/>
            <person name="Volkman S."/>
            <person name="Hartl D."/>
        </authorList>
    </citation>
    <scope>NUCLEOTIDE SEQUENCE [LARGE SCALE GENOMIC DNA]</scope>
</reference>
<evidence type="ECO:0000256" key="1">
    <source>
        <dbReference type="SAM" id="Phobius"/>
    </source>
</evidence>
<proteinExistence type="predicted"/>
<protein>
    <submittedName>
        <fullName evidence="2">Uncharacterized protein</fullName>
    </submittedName>
</protein>
<keyword evidence="1" id="KW-1133">Transmembrane helix</keyword>
<accession>A0A0L7M466</accession>
<gene>
    <name evidence="2" type="ORF">PFDG_03040</name>
</gene>
<reference evidence="3" key="1">
    <citation type="submission" date="2006-09" db="EMBL/GenBank/DDBJ databases">
        <title>Annotation of Plasmodium falciparum Dd2.</title>
        <authorList>
            <consortium name="The Broad Institute Genome Sequencing Platform"/>
            <person name="Volkman S.K."/>
            <person name="Neafsey D.E."/>
            <person name="Dash A.P."/>
            <person name="Chitnis C.E."/>
            <person name="Hartl D.L."/>
            <person name="Young S.K."/>
            <person name="Zeng Q."/>
            <person name="Koehrsen M."/>
            <person name="Alvarado L."/>
            <person name="Berlin A."/>
            <person name="Borenstein D."/>
            <person name="Chapman S.B."/>
            <person name="Chen Z."/>
            <person name="Engels R."/>
            <person name="Freedman E."/>
            <person name="Gellesch M."/>
            <person name="Goldberg J."/>
            <person name="Griggs A."/>
            <person name="Gujja S."/>
            <person name="Heilman E.R."/>
            <person name="Heiman D.I."/>
            <person name="Howarth C."/>
            <person name="Jen D."/>
            <person name="Larson L."/>
            <person name="Mehta T."/>
            <person name="Neiman D."/>
            <person name="Park D."/>
            <person name="Pearson M."/>
            <person name="Roberts A."/>
            <person name="Saif S."/>
            <person name="Shea T."/>
            <person name="Shenoy N."/>
            <person name="Sisk P."/>
            <person name="Stolte C."/>
            <person name="Sykes S."/>
            <person name="Walk T."/>
            <person name="White J."/>
            <person name="Yandava C."/>
            <person name="Haas B."/>
            <person name="Henn M.R."/>
            <person name="Nusbaum C."/>
            <person name="Birren B."/>
        </authorList>
    </citation>
    <scope>NUCLEOTIDE SEQUENCE [LARGE SCALE GENOMIC DNA]</scope>
</reference>
<dbReference type="AlphaFoldDB" id="A0A0L7M466"/>
<keyword evidence="1" id="KW-0472">Membrane</keyword>